<keyword evidence="4" id="KW-1185">Reference proteome</keyword>
<dbReference type="InParanoid" id="I3JB79"/>
<gene>
    <name evidence="3" type="primary">LOC100697333</name>
</gene>
<keyword evidence="2" id="KW-0812">Transmembrane</keyword>
<dbReference type="KEGG" id="onl:100697333"/>
<reference evidence="3" key="2">
    <citation type="submission" date="2025-08" db="UniProtKB">
        <authorList>
            <consortium name="Ensembl"/>
        </authorList>
    </citation>
    <scope>IDENTIFICATION</scope>
</reference>
<proteinExistence type="predicted"/>
<evidence type="ECO:0000256" key="2">
    <source>
        <dbReference type="SAM" id="Phobius"/>
    </source>
</evidence>
<evidence type="ECO:0000313" key="4">
    <source>
        <dbReference type="Proteomes" id="UP000005207"/>
    </source>
</evidence>
<dbReference type="PANTHER" id="PTHR23320">
    <property type="entry name" value="MEMBRANE-SPANNING 4-DOMAINS SUBFAMILY A MS4A -RELATED"/>
    <property type="match status" value="1"/>
</dbReference>
<feature type="transmembrane region" description="Helical" evidence="2">
    <location>
        <begin position="59"/>
        <end position="77"/>
    </location>
</feature>
<feature type="transmembrane region" description="Helical" evidence="2">
    <location>
        <begin position="119"/>
        <end position="140"/>
    </location>
</feature>
<feature type="transmembrane region" description="Helical" evidence="2">
    <location>
        <begin position="167"/>
        <end position="191"/>
    </location>
</feature>
<feature type="transmembrane region" description="Helical" evidence="2">
    <location>
        <begin position="89"/>
        <end position="107"/>
    </location>
</feature>
<feature type="compositionally biased region" description="Polar residues" evidence="1">
    <location>
        <begin position="34"/>
        <end position="43"/>
    </location>
</feature>
<dbReference type="GeneID" id="100697333"/>
<dbReference type="OMA" id="MFGCAEV"/>
<feature type="compositionally biased region" description="Basic and acidic residues" evidence="1">
    <location>
        <begin position="23"/>
        <end position="33"/>
    </location>
</feature>
<dbReference type="OrthoDB" id="21522at2759"/>
<dbReference type="InterPro" id="IPR030417">
    <property type="entry name" value="MS4A"/>
</dbReference>
<dbReference type="Ensembl" id="ENSONIT00000006123.2">
    <property type="protein sequence ID" value="ENSONIP00000006119.2"/>
    <property type="gene ID" value="ENSONIG00000004864.2"/>
</dbReference>
<organism evidence="3 4">
    <name type="scientific">Oreochromis niloticus</name>
    <name type="common">Nile tilapia</name>
    <name type="synonym">Tilapia nilotica</name>
    <dbReference type="NCBI Taxonomy" id="8128"/>
    <lineage>
        <taxon>Eukaryota</taxon>
        <taxon>Metazoa</taxon>
        <taxon>Chordata</taxon>
        <taxon>Craniata</taxon>
        <taxon>Vertebrata</taxon>
        <taxon>Euteleostomi</taxon>
        <taxon>Actinopterygii</taxon>
        <taxon>Neopterygii</taxon>
        <taxon>Teleostei</taxon>
        <taxon>Neoteleostei</taxon>
        <taxon>Acanthomorphata</taxon>
        <taxon>Ovalentaria</taxon>
        <taxon>Cichlomorphae</taxon>
        <taxon>Cichliformes</taxon>
        <taxon>Cichlidae</taxon>
        <taxon>African cichlids</taxon>
        <taxon>Pseudocrenilabrinae</taxon>
        <taxon>Oreochromini</taxon>
        <taxon>Oreochromis</taxon>
    </lineage>
</organism>
<dbReference type="GO" id="GO:0016020">
    <property type="term" value="C:membrane"/>
    <property type="evidence" value="ECO:0007669"/>
    <property type="project" value="UniProtKB-SubCell"/>
</dbReference>
<dbReference type="HOGENOM" id="CLU_1320525_0_0_1"/>
<keyword evidence="2" id="KW-1133">Transmembrane helix</keyword>
<dbReference type="GeneTree" id="ENSGT00510000052164"/>
<evidence type="ECO:0000313" key="3">
    <source>
        <dbReference type="Ensembl" id="ENSONIP00000006119.2"/>
    </source>
</evidence>
<dbReference type="PANTHER" id="PTHR23320:SF130">
    <property type="entry name" value="TRANSMEMBRANE PROTEIN 212"/>
    <property type="match status" value="1"/>
</dbReference>
<protein>
    <submittedName>
        <fullName evidence="3">Membrane-spanning 4-domains subfamily A member 4D</fullName>
    </submittedName>
</protein>
<feature type="region of interest" description="Disordered" evidence="1">
    <location>
        <begin position="15"/>
        <end position="44"/>
    </location>
</feature>
<keyword evidence="2" id="KW-0472">Membrane</keyword>
<sequence>MKIQDEPSTVCSFLEMEGTQTMTREEGTTERNGDQGTSSNVPMSSKPLHRFVRKEPRSLGIVILMFGCAELLVGFQFSSEDFKISPELYIPFWQGALFLTCGILSVYTELHPSKKMVTVCLALYVVSIFGIVISFIYRIIHLFSYPYFYMQSHLNRTSVALLKSIEAILLTSSFCVLVILIFLVIVARFGLKSTHTQLIIQQIPPPRTETTSD</sequence>
<name>I3JB79_ORENI</name>
<reference evidence="4" key="1">
    <citation type="submission" date="2012-01" db="EMBL/GenBank/DDBJ databases">
        <title>The Genome Sequence of Oreochromis niloticus (Nile Tilapia).</title>
        <authorList>
            <consortium name="Broad Institute Genome Assembly Team"/>
            <consortium name="Broad Institute Sequencing Platform"/>
            <person name="Di Palma F."/>
            <person name="Johnson J."/>
            <person name="Lander E.S."/>
            <person name="Lindblad-Toh K."/>
        </authorList>
    </citation>
    <scope>NUCLEOTIDE SEQUENCE [LARGE SCALE GENOMIC DNA]</scope>
</reference>
<accession>I3JB79</accession>
<reference evidence="3" key="3">
    <citation type="submission" date="2025-09" db="UniProtKB">
        <authorList>
            <consortium name="Ensembl"/>
        </authorList>
    </citation>
    <scope>IDENTIFICATION</scope>
</reference>
<dbReference type="Proteomes" id="UP000005207">
    <property type="component" value="Linkage group LG2"/>
</dbReference>
<dbReference type="AlphaFoldDB" id="I3JB79"/>
<dbReference type="RefSeq" id="XP_005467751.1">
    <property type="nucleotide sequence ID" value="XM_005467694.3"/>
</dbReference>
<evidence type="ECO:0000256" key="1">
    <source>
        <dbReference type="SAM" id="MobiDB-lite"/>
    </source>
</evidence>